<comment type="caution">
    <text evidence="5">The sequence shown here is derived from an EMBL/GenBank/DDBJ whole genome shotgun (WGS) entry which is preliminary data.</text>
</comment>
<evidence type="ECO:0000259" key="4">
    <source>
        <dbReference type="PROSITE" id="PS01124"/>
    </source>
</evidence>
<proteinExistence type="predicted"/>
<reference evidence="5" key="1">
    <citation type="submission" date="2020-08" db="EMBL/GenBank/DDBJ databases">
        <title>Genome public.</title>
        <authorList>
            <person name="Liu C."/>
            <person name="Sun Q."/>
        </authorList>
    </citation>
    <scope>NUCLEOTIDE SEQUENCE</scope>
    <source>
        <strain evidence="5">NSJ-50</strain>
    </source>
</reference>
<dbReference type="Pfam" id="PF12833">
    <property type="entry name" value="HTH_18"/>
    <property type="match status" value="1"/>
</dbReference>
<dbReference type="GO" id="GO:0043565">
    <property type="term" value="F:sequence-specific DNA binding"/>
    <property type="evidence" value="ECO:0007669"/>
    <property type="project" value="InterPro"/>
</dbReference>
<dbReference type="InterPro" id="IPR037923">
    <property type="entry name" value="HTH-like"/>
</dbReference>
<dbReference type="RefSeq" id="WP_262431891.1">
    <property type="nucleotide sequence ID" value="NZ_JACRTE010000005.1"/>
</dbReference>
<dbReference type="SUPFAM" id="SSF46689">
    <property type="entry name" value="Homeodomain-like"/>
    <property type="match status" value="2"/>
</dbReference>
<accession>A0A926ISH9</accession>
<dbReference type="GO" id="GO:0003700">
    <property type="term" value="F:DNA-binding transcription factor activity"/>
    <property type="evidence" value="ECO:0007669"/>
    <property type="project" value="InterPro"/>
</dbReference>
<keyword evidence="1" id="KW-0805">Transcription regulation</keyword>
<dbReference type="Pfam" id="PF02311">
    <property type="entry name" value="AraC_binding"/>
    <property type="match status" value="1"/>
</dbReference>
<evidence type="ECO:0000256" key="3">
    <source>
        <dbReference type="ARBA" id="ARBA00023163"/>
    </source>
</evidence>
<gene>
    <name evidence="5" type="ORF">H8706_05985</name>
</gene>
<evidence type="ECO:0000256" key="2">
    <source>
        <dbReference type="ARBA" id="ARBA00023125"/>
    </source>
</evidence>
<dbReference type="PANTHER" id="PTHR43280:SF2">
    <property type="entry name" value="HTH-TYPE TRANSCRIPTIONAL REGULATOR EXSA"/>
    <property type="match status" value="1"/>
</dbReference>
<keyword evidence="2" id="KW-0238">DNA-binding</keyword>
<dbReference type="AlphaFoldDB" id="A0A926ISH9"/>
<organism evidence="5 6">
    <name type="scientific">Qingrenia yutianensis</name>
    <dbReference type="NCBI Taxonomy" id="2763676"/>
    <lineage>
        <taxon>Bacteria</taxon>
        <taxon>Bacillati</taxon>
        <taxon>Bacillota</taxon>
        <taxon>Clostridia</taxon>
        <taxon>Eubacteriales</taxon>
        <taxon>Oscillospiraceae</taxon>
        <taxon>Qingrenia</taxon>
    </lineage>
</organism>
<feature type="domain" description="HTH araC/xylS-type" evidence="4">
    <location>
        <begin position="177"/>
        <end position="275"/>
    </location>
</feature>
<dbReference type="SUPFAM" id="SSF51215">
    <property type="entry name" value="Regulatory protein AraC"/>
    <property type="match status" value="1"/>
</dbReference>
<dbReference type="Gene3D" id="1.10.10.60">
    <property type="entry name" value="Homeodomain-like"/>
    <property type="match status" value="2"/>
</dbReference>
<protein>
    <submittedName>
        <fullName evidence="5">Helix-turn-helix transcriptional regulator</fullName>
    </submittedName>
</protein>
<evidence type="ECO:0000313" key="6">
    <source>
        <dbReference type="Proteomes" id="UP000647416"/>
    </source>
</evidence>
<keyword evidence="6" id="KW-1185">Reference proteome</keyword>
<dbReference type="InterPro" id="IPR018062">
    <property type="entry name" value="HTH_AraC-typ_CS"/>
</dbReference>
<dbReference type="Gene3D" id="2.60.120.280">
    <property type="entry name" value="Regulatory protein AraC"/>
    <property type="match status" value="1"/>
</dbReference>
<dbReference type="PROSITE" id="PS00041">
    <property type="entry name" value="HTH_ARAC_FAMILY_1"/>
    <property type="match status" value="1"/>
</dbReference>
<dbReference type="InterPro" id="IPR018060">
    <property type="entry name" value="HTH_AraC"/>
</dbReference>
<name>A0A926ISH9_9FIRM</name>
<evidence type="ECO:0000313" key="5">
    <source>
        <dbReference type="EMBL" id="MBC8596414.1"/>
    </source>
</evidence>
<dbReference type="EMBL" id="JACRTE010000005">
    <property type="protein sequence ID" value="MBC8596414.1"/>
    <property type="molecule type" value="Genomic_DNA"/>
</dbReference>
<dbReference type="PROSITE" id="PS01124">
    <property type="entry name" value="HTH_ARAC_FAMILY_2"/>
    <property type="match status" value="1"/>
</dbReference>
<dbReference type="InterPro" id="IPR003313">
    <property type="entry name" value="AraC-bd"/>
</dbReference>
<dbReference type="InterPro" id="IPR009057">
    <property type="entry name" value="Homeodomain-like_sf"/>
</dbReference>
<dbReference type="SMART" id="SM00342">
    <property type="entry name" value="HTH_ARAC"/>
    <property type="match status" value="1"/>
</dbReference>
<dbReference type="Proteomes" id="UP000647416">
    <property type="component" value="Unassembled WGS sequence"/>
</dbReference>
<dbReference type="PRINTS" id="PR00032">
    <property type="entry name" value="HTHARAC"/>
</dbReference>
<keyword evidence="3" id="KW-0804">Transcription</keyword>
<sequence length="280" mass="32488">MQKYYTERQDKTNFSSAKFLSINSCERSHLTGNPYTVLRSRGRVDFQIIYVNSGVLKAEADGKNILAKKGDVIIYKPHEKQCYTFDMPDIETYWVHFSGIGAEEILKRADLWIKSVYTLTGGHRITELFDEMIKEKTLKNRRYEMICEAKLIEIIAEISRFATSGTNAEKPPQKLIYGIIEKMRGDFAQNIQIEEYAKLCGLSRSRFEHLFKEVTNLTPHGYLTKIRLDKACYLLSNTNLNVSEISDMTGFADPLYFSRLFRKKFGTPPSGYRKKYEKFL</sequence>
<dbReference type="InterPro" id="IPR020449">
    <property type="entry name" value="Tscrpt_reg_AraC-type_HTH"/>
</dbReference>
<dbReference type="PANTHER" id="PTHR43280">
    <property type="entry name" value="ARAC-FAMILY TRANSCRIPTIONAL REGULATOR"/>
    <property type="match status" value="1"/>
</dbReference>
<evidence type="ECO:0000256" key="1">
    <source>
        <dbReference type="ARBA" id="ARBA00023015"/>
    </source>
</evidence>